<dbReference type="Gene3D" id="1.10.150.130">
    <property type="match status" value="1"/>
</dbReference>
<evidence type="ECO:0000313" key="7">
    <source>
        <dbReference type="Proteomes" id="UP000182882"/>
    </source>
</evidence>
<dbReference type="GO" id="GO:0003677">
    <property type="term" value="F:DNA binding"/>
    <property type="evidence" value="ECO:0007669"/>
    <property type="project" value="UniProtKB-KW"/>
</dbReference>
<dbReference type="PANTHER" id="PTHR30629">
    <property type="entry name" value="PROPHAGE INTEGRASE"/>
    <property type="match status" value="1"/>
</dbReference>
<keyword evidence="2" id="KW-0229">DNA integration</keyword>
<dbReference type="InterPro" id="IPR010998">
    <property type="entry name" value="Integrase_recombinase_N"/>
</dbReference>
<dbReference type="Pfam" id="PF00589">
    <property type="entry name" value="Phage_integrase"/>
    <property type="match status" value="1"/>
</dbReference>
<comment type="similarity">
    <text evidence="1">Belongs to the 'phage' integrase family.</text>
</comment>
<dbReference type="PANTHER" id="PTHR30629:SF2">
    <property type="entry name" value="PROPHAGE INTEGRASE INTS-RELATED"/>
    <property type="match status" value="1"/>
</dbReference>
<dbReference type="InterPro" id="IPR053876">
    <property type="entry name" value="Phage_int_M"/>
</dbReference>
<dbReference type="Pfam" id="PF13356">
    <property type="entry name" value="Arm-DNA-bind_3"/>
    <property type="match status" value="1"/>
</dbReference>
<evidence type="ECO:0000313" key="6">
    <source>
        <dbReference type="EMBL" id="SDU32195.1"/>
    </source>
</evidence>
<dbReference type="InterPro" id="IPR050808">
    <property type="entry name" value="Phage_Integrase"/>
</dbReference>
<reference evidence="7" key="1">
    <citation type="submission" date="2016-10" db="EMBL/GenBank/DDBJ databases">
        <authorList>
            <person name="Varghese N."/>
            <person name="Submissions S."/>
        </authorList>
    </citation>
    <scope>NUCLEOTIDE SEQUENCE [LARGE SCALE GENOMIC DNA]</scope>
    <source>
        <strain evidence="7">Nm10</strain>
    </source>
</reference>
<gene>
    <name evidence="6" type="ORF">SAMN05216406_1535</name>
</gene>
<name>A0A1H2HK28_9PROT</name>
<dbReference type="Gene3D" id="3.30.160.390">
    <property type="entry name" value="Integrase, DNA-binding domain"/>
    <property type="match status" value="1"/>
</dbReference>
<dbReference type="InterPro" id="IPR011010">
    <property type="entry name" value="DNA_brk_join_enz"/>
</dbReference>
<dbReference type="CDD" id="cd00801">
    <property type="entry name" value="INT_P4_C"/>
    <property type="match status" value="1"/>
</dbReference>
<dbReference type="InterPro" id="IPR013762">
    <property type="entry name" value="Integrase-like_cat_sf"/>
</dbReference>
<evidence type="ECO:0000256" key="2">
    <source>
        <dbReference type="ARBA" id="ARBA00022908"/>
    </source>
</evidence>
<dbReference type="RefSeq" id="WP_062558821.1">
    <property type="nucleotide sequence ID" value="NZ_CP013341.1"/>
</dbReference>
<dbReference type="GO" id="GO:0006310">
    <property type="term" value="P:DNA recombination"/>
    <property type="evidence" value="ECO:0007669"/>
    <property type="project" value="UniProtKB-KW"/>
</dbReference>
<keyword evidence="3" id="KW-0238">DNA-binding</keyword>
<dbReference type="InterPro" id="IPR002104">
    <property type="entry name" value="Integrase_catalytic"/>
</dbReference>
<protein>
    <submittedName>
        <fullName evidence="6">Integrase</fullName>
    </submittedName>
</protein>
<dbReference type="Gene3D" id="1.10.443.10">
    <property type="entry name" value="Intergrase catalytic core"/>
    <property type="match status" value="1"/>
</dbReference>
<dbReference type="GO" id="GO:0015074">
    <property type="term" value="P:DNA integration"/>
    <property type="evidence" value="ECO:0007669"/>
    <property type="project" value="UniProtKB-KW"/>
</dbReference>
<keyword evidence="7" id="KW-1185">Reference proteome</keyword>
<evidence type="ECO:0000256" key="1">
    <source>
        <dbReference type="ARBA" id="ARBA00008857"/>
    </source>
</evidence>
<evidence type="ECO:0000256" key="3">
    <source>
        <dbReference type="ARBA" id="ARBA00023125"/>
    </source>
</evidence>
<dbReference type="InterPro" id="IPR025166">
    <property type="entry name" value="Integrase_DNA_bind_dom"/>
</dbReference>
<accession>A0A1H2HK28</accession>
<dbReference type="EMBL" id="FNLN01000053">
    <property type="protein sequence ID" value="SDU32195.1"/>
    <property type="molecule type" value="Genomic_DNA"/>
</dbReference>
<dbReference type="AlphaFoldDB" id="A0A1H2HK28"/>
<sequence length="410" mass="45763">MPKQARELSALDIKRLTKPGHHAAGGVSGLLLQITGTGTKSWILRTIVGAKRRDIGLGGFPDITLAQARINARELKAQIRLGVDPVEQRKAVKAALIASNGKLISFADAAYKFLTIKRSEFKNAKHAAQWQTTLETYAFPVIGSMRVDSVELPHIVQVLEPLWITKTETATRVRGRIESVLTWAKVSGYRTGENPARWKDNLDGVLPKPGKLKKVQHHKAVPWKSAASFMVQLRKCEGTAAKALEFLILTATRSGEVRGALWQEINLNERVWTIPAERMKADKEHVIPLCVDAINLLNQLPRFENNDLVFPAARGGQLSDMTLSAVMRRMKIDATPHGFRSTFRDWCSESTNYPHEVAEMALAHTIASGVEKAYRRGDLLAKRTRLMDDWCKYLNTQTLQGVVIPIREIV</sequence>
<dbReference type="SUPFAM" id="SSF56349">
    <property type="entry name" value="DNA breaking-rejoining enzymes"/>
    <property type="match status" value="1"/>
</dbReference>
<dbReference type="Pfam" id="PF22022">
    <property type="entry name" value="Phage_int_M"/>
    <property type="match status" value="1"/>
</dbReference>
<dbReference type="PROSITE" id="PS51898">
    <property type="entry name" value="TYR_RECOMBINASE"/>
    <property type="match status" value="1"/>
</dbReference>
<proteinExistence type="inferred from homology"/>
<dbReference type="KEGG" id="nur:ATY38_07870"/>
<keyword evidence="4" id="KW-0233">DNA recombination</keyword>
<evidence type="ECO:0000256" key="4">
    <source>
        <dbReference type="ARBA" id="ARBA00023172"/>
    </source>
</evidence>
<evidence type="ECO:0000259" key="5">
    <source>
        <dbReference type="PROSITE" id="PS51898"/>
    </source>
</evidence>
<feature type="domain" description="Tyr recombinase" evidence="5">
    <location>
        <begin position="219"/>
        <end position="387"/>
    </location>
</feature>
<organism evidence="6 7">
    <name type="scientific">Nitrosomonas ureae</name>
    <dbReference type="NCBI Taxonomy" id="44577"/>
    <lineage>
        <taxon>Bacteria</taxon>
        <taxon>Pseudomonadati</taxon>
        <taxon>Pseudomonadota</taxon>
        <taxon>Betaproteobacteria</taxon>
        <taxon>Nitrosomonadales</taxon>
        <taxon>Nitrosomonadaceae</taxon>
        <taxon>Nitrosomonas</taxon>
    </lineage>
</organism>
<dbReference type="InterPro" id="IPR038488">
    <property type="entry name" value="Integrase_DNA-bd_sf"/>
</dbReference>
<dbReference type="Proteomes" id="UP000182882">
    <property type="component" value="Unassembled WGS sequence"/>
</dbReference>